<feature type="transmembrane region" description="Helical" evidence="1">
    <location>
        <begin position="59"/>
        <end position="85"/>
    </location>
</feature>
<dbReference type="HOGENOM" id="CLU_096712_0_0_2"/>
<organism evidence="2 3">
    <name type="scientific">Methanobacterium paludis (strain DSM 25820 / JCM 18151 / SWAN1)</name>
    <dbReference type="NCBI Taxonomy" id="868131"/>
    <lineage>
        <taxon>Archaea</taxon>
        <taxon>Methanobacteriati</taxon>
        <taxon>Methanobacteriota</taxon>
        <taxon>Methanomada group</taxon>
        <taxon>Methanobacteria</taxon>
        <taxon>Methanobacteriales</taxon>
        <taxon>Methanobacteriaceae</taxon>
        <taxon>Methanobacterium</taxon>
    </lineage>
</organism>
<dbReference type="eggNOG" id="arCOG04841">
    <property type="taxonomic scope" value="Archaea"/>
</dbReference>
<feature type="transmembrane region" description="Helical" evidence="1">
    <location>
        <begin position="205"/>
        <end position="225"/>
    </location>
</feature>
<keyword evidence="3" id="KW-1185">Reference proteome</keyword>
<dbReference type="STRING" id="868131.MSWAN_2366"/>
<dbReference type="OrthoDB" id="60331at2157"/>
<feature type="transmembrane region" description="Helical" evidence="1">
    <location>
        <begin position="6"/>
        <end position="28"/>
    </location>
</feature>
<dbReference type="RefSeq" id="WP_013826870.1">
    <property type="nucleotide sequence ID" value="NC_015574.1"/>
</dbReference>
<name>F6D601_METPW</name>
<feature type="transmembrane region" description="Helical" evidence="1">
    <location>
        <begin position="164"/>
        <end position="185"/>
    </location>
</feature>
<feature type="transmembrane region" description="Helical" evidence="1">
    <location>
        <begin position="35"/>
        <end position="53"/>
    </location>
</feature>
<sequence>MAELVWGGLIISMVLLFGINIGLAVGLTELHKKKALAISLSCGLILLILSIIANLVNSVFYTVIGSYISIILGVIGAVILLSGIYTIDKWKKSKEEYYSFSSAAMMSSSICCFVGFASVAVLLSKEITISFWEFSAVTAITMVLMVMFFYLFSKILRNAETPYPVLLGNFMILNGFCFLISAVFVPNIKKLASVQTSSVSINSSVSSLIFMAMAGMGVFLIGVYLKEEGITSLGDIHKRIHLSKSNKTKKT</sequence>
<dbReference type="AlphaFoldDB" id="F6D601"/>
<evidence type="ECO:0000256" key="1">
    <source>
        <dbReference type="SAM" id="Phobius"/>
    </source>
</evidence>
<dbReference type="KEGG" id="mew:MSWAN_2366"/>
<proteinExistence type="predicted"/>
<feature type="transmembrane region" description="Helical" evidence="1">
    <location>
        <begin position="129"/>
        <end position="152"/>
    </location>
</feature>
<evidence type="ECO:0000313" key="3">
    <source>
        <dbReference type="Proteomes" id="UP000009231"/>
    </source>
</evidence>
<keyword evidence="1" id="KW-0472">Membrane</keyword>
<dbReference type="Pfam" id="PF09930">
    <property type="entry name" value="DUF2162"/>
    <property type="match status" value="1"/>
</dbReference>
<feature type="transmembrane region" description="Helical" evidence="1">
    <location>
        <begin position="97"/>
        <end position="123"/>
    </location>
</feature>
<gene>
    <name evidence="2" type="ordered locus">MSWAN_2366</name>
</gene>
<keyword evidence="1" id="KW-0812">Transmembrane</keyword>
<reference evidence="2 3" key="1">
    <citation type="journal article" date="2014" name="Int. J. Syst. Evol. Microbiol.">
        <title>Methanobacterium paludis sp. nov. and a novel strain of Methanobacterium lacus isolated from northern peatlands.</title>
        <authorList>
            <person name="Cadillo-Quiroz H."/>
            <person name="Brauer S.L."/>
            <person name="Goodson N."/>
            <person name="Yavitt J.B."/>
            <person name="Zinder S.H."/>
        </authorList>
    </citation>
    <scope>NUCLEOTIDE SEQUENCE [LARGE SCALE GENOMIC DNA]</scope>
    <source>
        <strain evidence="3">DSM 25820 / JCM 18151 / SWAN1</strain>
    </source>
</reference>
<dbReference type="EMBL" id="CP002772">
    <property type="protein sequence ID" value="AEG19371.1"/>
    <property type="molecule type" value="Genomic_DNA"/>
</dbReference>
<evidence type="ECO:0000313" key="2">
    <source>
        <dbReference type="EMBL" id="AEG19371.1"/>
    </source>
</evidence>
<dbReference type="Proteomes" id="UP000009231">
    <property type="component" value="Chromosome"/>
</dbReference>
<accession>F6D601</accession>
<dbReference type="PIRSF" id="PIRSF037409">
    <property type="entry name" value="UCP037409_transporter"/>
    <property type="match status" value="1"/>
</dbReference>
<dbReference type="InterPro" id="IPR017199">
    <property type="entry name" value="UCP037409_transporter"/>
</dbReference>
<dbReference type="GeneID" id="10669895"/>
<protein>
    <submittedName>
        <fullName evidence="2">Uncharacterized conserved protein UCP037409, membrane transporter, MTH672</fullName>
    </submittedName>
</protein>
<keyword evidence="1" id="KW-1133">Transmembrane helix</keyword>